<dbReference type="RefSeq" id="WP_184618892.1">
    <property type="nucleotide sequence ID" value="NZ_JACHEX010000001.1"/>
</dbReference>
<dbReference type="InterPro" id="IPR036071">
    <property type="entry name" value="AMMECR1_dom_sf"/>
</dbReference>
<dbReference type="InterPro" id="IPR027485">
    <property type="entry name" value="AMMECR1_N"/>
</dbReference>
<dbReference type="InterPro" id="IPR002733">
    <property type="entry name" value="AMMECR1_domain"/>
</dbReference>
<dbReference type="SUPFAM" id="SSF143447">
    <property type="entry name" value="AMMECR1-like"/>
    <property type="match status" value="1"/>
</dbReference>
<dbReference type="Pfam" id="PF01871">
    <property type="entry name" value="AMMECR1"/>
    <property type="match status" value="1"/>
</dbReference>
<sequence length="173" mass="19536">MIGTHPYVKWAIKVIENYILHSKVIEPDPNSLPKELFEKRAGCFVTLHTKNGNLRGCIGTFEPTQENLAFEIRNNAIAAASQDPRFPPVSKEELNNIVVSVDILSEIQPVSSISELDPKKYGIIVAKGFRRGLLLPDIEGVDTIEEQIRIAKLKAGIFDDDFKIFKFTVERYH</sequence>
<dbReference type="PROSITE" id="PS51112">
    <property type="entry name" value="AMMECR1"/>
    <property type="match status" value="1"/>
</dbReference>
<dbReference type="PANTHER" id="PTHR13016:SF0">
    <property type="entry name" value="AMME SYNDROME CANDIDATE GENE 1 PROTEIN"/>
    <property type="match status" value="1"/>
</dbReference>
<dbReference type="InterPro" id="IPR027623">
    <property type="entry name" value="AmmeMemoSam_A"/>
</dbReference>
<dbReference type="EMBL" id="JACHEX010000001">
    <property type="protein sequence ID" value="MBB6062185.1"/>
    <property type="molecule type" value="Genomic_DNA"/>
</dbReference>
<dbReference type="Gene3D" id="3.30.1490.150">
    <property type="entry name" value="Hypothetical protein ph0010, domain 2"/>
    <property type="match status" value="1"/>
</dbReference>
<dbReference type="PANTHER" id="PTHR13016">
    <property type="entry name" value="AMMECR1 HOMOLOG"/>
    <property type="match status" value="1"/>
</dbReference>
<accession>A0A841GJJ8</accession>
<proteinExistence type="predicted"/>
<dbReference type="AlphaFoldDB" id="A0A841GJJ8"/>
<evidence type="ECO:0000313" key="2">
    <source>
        <dbReference type="EMBL" id="MBB6062185.1"/>
    </source>
</evidence>
<keyword evidence="3" id="KW-1185">Reference proteome</keyword>
<reference evidence="2 3" key="1">
    <citation type="submission" date="2020-08" db="EMBL/GenBank/DDBJ databases">
        <title>Genomic Encyclopedia of Type Strains, Phase IV (KMG-IV): sequencing the most valuable type-strain genomes for metagenomic binning, comparative biology and taxonomic classification.</title>
        <authorList>
            <person name="Goeker M."/>
        </authorList>
    </citation>
    <scope>NUCLEOTIDE SEQUENCE [LARGE SCALE GENOMIC DNA]</scope>
    <source>
        <strain evidence="2 3">DSM 13481</strain>
    </source>
</reference>
<dbReference type="NCBIfam" id="TIGR04335">
    <property type="entry name" value="AmmeMemoSam_A"/>
    <property type="match status" value="1"/>
</dbReference>
<dbReference type="Gene3D" id="3.30.700.20">
    <property type="entry name" value="Hypothetical protein ph0010, domain 1"/>
    <property type="match status" value="1"/>
</dbReference>
<evidence type="ECO:0000313" key="3">
    <source>
        <dbReference type="Proteomes" id="UP000555828"/>
    </source>
</evidence>
<gene>
    <name evidence="2" type="ORF">HNP65_000607</name>
</gene>
<dbReference type="InterPro" id="IPR023473">
    <property type="entry name" value="AMMECR1"/>
</dbReference>
<protein>
    <recommendedName>
        <fullName evidence="1">AMMECR1 domain-containing protein</fullName>
    </recommendedName>
</protein>
<name>A0A841GJJ8_9BACT</name>
<dbReference type="Proteomes" id="UP000555828">
    <property type="component" value="Unassembled WGS sequence"/>
</dbReference>
<feature type="domain" description="AMMECR1" evidence="1">
    <location>
        <begin position="2"/>
        <end position="173"/>
    </location>
</feature>
<comment type="caution">
    <text evidence="2">The sequence shown here is derived from an EMBL/GenBank/DDBJ whole genome shotgun (WGS) entry which is preliminary data.</text>
</comment>
<evidence type="ECO:0000259" key="1">
    <source>
        <dbReference type="PROSITE" id="PS51112"/>
    </source>
</evidence>
<organism evidence="2 3">
    <name type="scientific">Thermosipho japonicus</name>
    <dbReference type="NCBI Taxonomy" id="90323"/>
    <lineage>
        <taxon>Bacteria</taxon>
        <taxon>Thermotogati</taxon>
        <taxon>Thermotogota</taxon>
        <taxon>Thermotogae</taxon>
        <taxon>Thermotogales</taxon>
        <taxon>Fervidobacteriaceae</taxon>
        <taxon>Thermosipho</taxon>
    </lineage>
</organism>
<dbReference type="NCBIfam" id="TIGR00296">
    <property type="entry name" value="TIGR00296 family protein"/>
    <property type="match status" value="1"/>
</dbReference>